<dbReference type="GO" id="GO:0003700">
    <property type="term" value="F:DNA-binding transcription factor activity"/>
    <property type="evidence" value="ECO:0007669"/>
    <property type="project" value="InterPro"/>
</dbReference>
<comment type="caution">
    <text evidence="2">The sequence shown here is derived from an EMBL/GenBank/DDBJ whole genome shotgun (WGS) entry which is preliminary data.</text>
</comment>
<sequence>MEFNYTMISNAKNGDEQAITFLMEQFKPLMLKEASRNGNLDEDCLQELRIAFVKAIQEFDFEKLTY</sequence>
<dbReference type="SUPFAM" id="SSF88946">
    <property type="entry name" value="Sigma2 domain of RNA polymerase sigma factors"/>
    <property type="match status" value="1"/>
</dbReference>
<protein>
    <submittedName>
        <fullName evidence="2">Helix-turn-helix domain-containing protein</fullName>
    </submittedName>
</protein>
<gene>
    <name evidence="2" type="ORF">Y261_14960</name>
</gene>
<dbReference type="InterPro" id="IPR013325">
    <property type="entry name" value="RNA_pol_sigma_r2"/>
</dbReference>
<evidence type="ECO:0000313" key="2">
    <source>
        <dbReference type="EMBL" id="EAE2355635.1"/>
    </source>
</evidence>
<organism evidence="2 3">
    <name type="scientific">Listeria monocytogenes</name>
    <dbReference type="NCBI Taxonomy" id="1639"/>
    <lineage>
        <taxon>Bacteria</taxon>
        <taxon>Bacillati</taxon>
        <taxon>Bacillota</taxon>
        <taxon>Bacilli</taxon>
        <taxon>Bacillales</taxon>
        <taxon>Listeriaceae</taxon>
        <taxon>Listeria</taxon>
    </lineage>
</organism>
<dbReference type="GO" id="GO:0006352">
    <property type="term" value="P:DNA-templated transcription initiation"/>
    <property type="evidence" value="ECO:0007669"/>
    <property type="project" value="InterPro"/>
</dbReference>
<dbReference type="InterPro" id="IPR024760">
    <property type="entry name" value="HTH_dom_conjug_TS-like"/>
</dbReference>
<dbReference type="AlphaFoldDB" id="A0AAN2WJW7"/>
<dbReference type="Proteomes" id="UP000336166">
    <property type="component" value="Unassembled WGS sequence"/>
</dbReference>
<accession>A0AAN2WJW7</accession>
<dbReference type="Pfam" id="PF12645">
    <property type="entry name" value="HTH_16"/>
    <property type="match status" value="1"/>
</dbReference>
<evidence type="ECO:0000313" key="3">
    <source>
        <dbReference type="Proteomes" id="UP000336166"/>
    </source>
</evidence>
<feature type="domain" description="Helix-turn-helix conjugative transposon-like" evidence="1">
    <location>
        <begin position="5"/>
        <end position="60"/>
    </location>
</feature>
<reference evidence="2 3" key="1">
    <citation type="submission" date="2018-06" db="EMBL/GenBank/DDBJ databases">
        <authorList>
            <consortium name="PulseNet: The National Subtyping Network for Foodborne Disease Surveillance"/>
            <person name="Tarr C.L."/>
            <person name="Trees E."/>
            <person name="Katz L.S."/>
            <person name="Carleton-Romer H.A."/>
            <person name="Stroika S."/>
            <person name="Kucerova Z."/>
            <person name="Roache K.F."/>
            <person name="Sabol A.L."/>
            <person name="Besser J."/>
            <person name="Gerner-Smidt P."/>
        </authorList>
    </citation>
    <scope>NUCLEOTIDE SEQUENCE [LARGE SCALE GENOMIC DNA]</scope>
    <source>
        <strain evidence="2 3">PNUSAL000134</strain>
    </source>
</reference>
<evidence type="ECO:0000259" key="1">
    <source>
        <dbReference type="Pfam" id="PF12645"/>
    </source>
</evidence>
<name>A0AAN2WJW7_LISMN</name>
<proteinExistence type="predicted"/>
<dbReference type="EMBL" id="AAAREG010000026">
    <property type="protein sequence ID" value="EAE2355635.1"/>
    <property type="molecule type" value="Genomic_DNA"/>
</dbReference>